<dbReference type="AlphaFoldDB" id="A0A1I7WL61"/>
<reference evidence="3" key="1">
    <citation type="submission" date="2016-11" db="UniProtKB">
        <authorList>
            <consortium name="WormBaseParasite"/>
        </authorList>
    </citation>
    <scope>IDENTIFICATION</scope>
</reference>
<feature type="compositionally biased region" description="Basic and acidic residues" evidence="1">
    <location>
        <begin position="89"/>
        <end position="108"/>
    </location>
</feature>
<protein>
    <submittedName>
        <fullName evidence="3">Uncharacterized protein</fullName>
    </submittedName>
</protein>
<accession>A0A1I7WL61</accession>
<name>A0A1I7WL61_HETBA</name>
<feature type="compositionally biased region" description="Basic and acidic residues" evidence="1">
    <location>
        <begin position="116"/>
        <end position="132"/>
    </location>
</feature>
<evidence type="ECO:0000313" key="3">
    <source>
        <dbReference type="WBParaSite" id="Hba_05873"/>
    </source>
</evidence>
<feature type="region of interest" description="Disordered" evidence="1">
    <location>
        <begin position="76"/>
        <end position="132"/>
    </location>
</feature>
<dbReference type="WBParaSite" id="Hba_05873">
    <property type="protein sequence ID" value="Hba_05873"/>
    <property type="gene ID" value="Hba_05873"/>
</dbReference>
<keyword evidence="2" id="KW-1185">Reference proteome</keyword>
<evidence type="ECO:0000256" key="1">
    <source>
        <dbReference type="SAM" id="MobiDB-lite"/>
    </source>
</evidence>
<proteinExistence type="predicted"/>
<organism evidence="2 3">
    <name type="scientific">Heterorhabditis bacteriophora</name>
    <name type="common">Entomopathogenic nematode worm</name>
    <dbReference type="NCBI Taxonomy" id="37862"/>
    <lineage>
        <taxon>Eukaryota</taxon>
        <taxon>Metazoa</taxon>
        <taxon>Ecdysozoa</taxon>
        <taxon>Nematoda</taxon>
        <taxon>Chromadorea</taxon>
        <taxon>Rhabditida</taxon>
        <taxon>Rhabditina</taxon>
        <taxon>Rhabditomorpha</taxon>
        <taxon>Strongyloidea</taxon>
        <taxon>Heterorhabditidae</taxon>
        <taxon>Heterorhabditis</taxon>
    </lineage>
</organism>
<evidence type="ECO:0000313" key="2">
    <source>
        <dbReference type="Proteomes" id="UP000095283"/>
    </source>
</evidence>
<sequence length="132" mass="15219">MTDEVSCKLEDGSSQDWLDVKDFGAGCSDESTRPGIYFNIHKINKYINIIKIFLGMLNKRYIISIFKSLNKLELGPQVRYPNGRPPPMRRNDRVGSHRMNRDRPRRETPPGPATSIDKRRSEEKPLMSKGIE</sequence>
<dbReference type="Proteomes" id="UP000095283">
    <property type="component" value="Unplaced"/>
</dbReference>